<dbReference type="InterPro" id="IPR013762">
    <property type="entry name" value="Integrase-like_cat_sf"/>
</dbReference>
<accession>A0A6N6VY78</accession>
<dbReference type="GO" id="GO:0006310">
    <property type="term" value="P:DNA recombination"/>
    <property type="evidence" value="ECO:0007669"/>
    <property type="project" value="UniProtKB-KW"/>
</dbReference>
<reference evidence="3 4" key="1">
    <citation type="journal article" date="2020" name="Int. J. Syst. Evol. Microbiol.">
        <title>Paraburkholderia madseniana sp. nov., a phenolic acid-degrading bacterium isolated from acidic forest soil.</title>
        <authorList>
            <person name="Wilhelm R.C."/>
            <person name="Murphy S.J.L."/>
            <person name="Feriancek N.M."/>
            <person name="Karasz D.C."/>
            <person name="DeRito C.M."/>
            <person name="Newman J.D."/>
            <person name="Buckley D.H."/>
        </authorList>
    </citation>
    <scope>NUCLEOTIDE SEQUENCE [LARGE SCALE GENOMIC DNA]</scope>
    <source>
        <strain evidence="3 4">RP11</strain>
    </source>
</reference>
<name>A0A6N6VY78_9BURK</name>
<dbReference type="PROSITE" id="PS51898">
    <property type="entry name" value="TYR_RECOMBINASE"/>
    <property type="match status" value="1"/>
</dbReference>
<dbReference type="Pfam" id="PF00589">
    <property type="entry name" value="Phage_integrase"/>
    <property type="match status" value="1"/>
</dbReference>
<dbReference type="EMBL" id="VOSW01000373">
    <property type="protein sequence ID" value="KAE8753276.1"/>
    <property type="molecule type" value="Genomic_DNA"/>
</dbReference>
<dbReference type="RefSeq" id="WP_154568051.1">
    <property type="nucleotide sequence ID" value="NZ_VOSW01000373.1"/>
</dbReference>
<dbReference type="InterPro" id="IPR011010">
    <property type="entry name" value="DNA_brk_join_enz"/>
</dbReference>
<evidence type="ECO:0000313" key="3">
    <source>
        <dbReference type="EMBL" id="KAE8753276.1"/>
    </source>
</evidence>
<dbReference type="SUPFAM" id="SSF56349">
    <property type="entry name" value="DNA breaking-rejoining enzymes"/>
    <property type="match status" value="1"/>
</dbReference>
<dbReference type="Proteomes" id="UP000463700">
    <property type="component" value="Unassembled WGS sequence"/>
</dbReference>
<evidence type="ECO:0000313" key="4">
    <source>
        <dbReference type="Proteomes" id="UP000463700"/>
    </source>
</evidence>
<proteinExistence type="predicted"/>
<dbReference type="OrthoDB" id="8610787at2"/>
<evidence type="ECO:0000256" key="1">
    <source>
        <dbReference type="ARBA" id="ARBA00023172"/>
    </source>
</evidence>
<dbReference type="AlphaFoldDB" id="A0A6N6VY78"/>
<gene>
    <name evidence="3" type="ORF">FSO04_46170</name>
</gene>
<comment type="caution">
    <text evidence="3">The sequence shown here is derived from an EMBL/GenBank/DDBJ whole genome shotgun (WGS) entry which is preliminary data.</text>
</comment>
<dbReference type="InterPro" id="IPR002104">
    <property type="entry name" value="Integrase_catalytic"/>
</dbReference>
<protein>
    <submittedName>
        <fullName evidence="3">Tyrosine-type recombinase/integrase</fullName>
    </submittedName>
</protein>
<dbReference type="Gene3D" id="1.10.443.10">
    <property type="entry name" value="Intergrase catalytic core"/>
    <property type="match status" value="1"/>
</dbReference>
<feature type="non-terminal residue" evidence="3">
    <location>
        <position position="1"/>
    </location>
</feature>
<feature type="domain" description="Tyr recombinase" evidence="2">
    <location>
        <begin position="1"/>
        <end position="55"/>
    </location>
</feature>
<keyword evidence="1" id="KW-0233">DNA recombination</keyword>
<sequence length="55" mass="6233">PITPHSLRHAFATHLLESGTDVRVIQLLMGHRSLATTAQYYRPKVVMCSLESRSR</sequence>
<dbReference type="GO" id="GO:0003677">
    <property type="term" value="F:DNA binding"/>
    <property type="evidence" value="ECO:0007669"/>
    <property type="project" value="InterPro"/>
</dbReference>
<evidence type="ECO:0000259" key="2">
    <source>
        <dbReference type="PROSITE" id="PS51898"/>
    </source>
</evidence>
<organism evidence="3 4">
    <name type="scientific">Paraburkholderia madseniana</name>
    <dbReference type="NCBI Taxonomy" id="2599607"/>
    <lineage>
        <taxon>Bacteria</taxon>
        <taxon>Pseudomonadati</taxon>
        <taxon>Pseudomonadota</taxon>
        <taxon>Betaproteobacteria</taxon>
        <taxon>Burkholderiales</taxon>
        <taxon>Burkholderiaceae</taxon>
        <taxon>Paraburkholderia</taxon>
    </lineage>
</organism>
<dbReference type="GO" id="GO:0015074">
    <property type="term" value="P:DNA integration"/>
    <property type="evidence" value="ECO:0007669"/>
    <property type="project" value="InterPro"/>
</dbReference>